<accession>A0A0L8HFC8</accession>
<dbReference type="EMBL" id="KQ418296">
    <property type="protein sequence ID" value="KOF87926.1"/>
    <property type="molecule type" value="Genomic_DNA"/>
</dbReference>
<reference evidence="2" key="1">
    <citation type="submission" date="2015-07" db="EMBL/GenBank/DDBJ databases">
        <title>MeaNS - Measles Nucleotide Surveillance Program.</title>
        <authorList>
            <person name="Tran T."/>
            <person name="Druce J."/>
        </authorList>
    </citation>
    <scope>NUCLEOTIDE SEQUENCE</scope>
    <source>
        <strain evidence="2">UCB-OBI-ISO-001</strain>
        <tissue evidence="2">Gonad</tissue>
    </source>
</reference>
<evidence type="ECO:0000256" key="1">
    <source>
        <dbReference type="SAM" id="MobiDB-lite"/>
    </source>
</evidence>
<feature type="non-terminal residue" evidence="2">
    <location>
        <position position="1"/>
    </location>
</feature>
<feature type="compositionally biased region" description="Polar residues" evidence="1">
    <location>
        <begin position="1"/>
        <end position="16"/>
    </location>
</feature>
<gene>
    <name evidence="2" type="ORF">OCBIM_22015852mg</name>
</gene>
<dbReference type="AlphaFoldDB" id="A0A0L8HFC8"/>
<protein>
    <submittedName>
        <fullName evidence="2">Uncharacterized protein</fullName>
    </submittedName>
</protein>
<feature type="region of interest" description="Disordered" evidence="1">
    <location>
        <begin position="1"/>
        <end position="62"/>
    </location>
</feature>
<sequence length="62" mass="6913">TTYQHNATPKQSNTVAQHLSSTTLQHHTTPSHNTINTTLTHKRHNKTTPPHNTSAPQHNTIT</sequence>
<name>A0A0L8HFC8_OCTBM</name>
<feature type="compositionally biased region" description="Polar residues" evidence="1">
    <location>
        <begin position="47"/>
        <end position="62"/>
    </location>
</feature>
<organism evidence="2">
    <name type="scientific">Octopus bimaculoides</name>
    <name type="common">California two-spotted octopus</name>
    <dbReference type="NCBI Taxonomy" id="37653"/>
    <lineage>
        <taxon>Eukaryota</taxon>
        <taxon>Metazoa</taxon>
        <taxon>Spiralia</taxon>
        <taxon>Lophotrochozoa</taxon>
        <taxon>Mollusca</taxon>
        <taxon>Cephalopoda</taxon>
        <taxon>Coleoidea</taxon>
        <taxon>Octopodiformes</taxon>
        <taxon>Octopoda</taxon>
        <taxon>Incirrata</taxon>
        <taxon>Octopodidae</taxon>
        <taxon>Octopus</taxon>
    </lineage>
</organism>
<proteinExistence type="predicted"/>
<feature type="compositionally biased region" description="Low complexity" evidence="1">
    <location>
        <begin position="17"/>
        <end position="32"/>
    </location>
</feature>
<evidence type="ECO:0000313" key="2">
    <source>
        <dbReference type="EMBL" id="KOF87926.1"/>
    </source>
</evidence>